<evidence type="ECO:0000313" key="6">
    <source>
        <dbReference type="EMBL" id="KAJ8957552.1"/>
    </source>
</evidence>
<feature type="domain" description="Peptidoglycan recognition protein family" evidence="5">
    <location>
        <begin position="78"/>
        <end position="204"/>
    </location>
</feature>
<dbReference type="GO" id="GO:0008745">
    <property type="term" value="F:N-acetylmuramoyl-L-alanine amidase activity"/>
    <property type="evidence" value="ECO:0007669"/>
    <property type="project" value="InterPro"/>
</dbReference>
<dbReference type="InterPro" id="IPR006619">
    <property type="entry name" value="PGRP_domain_met/bac"/>
</dbReference>
<reference evidence="6" key="1">
    <citation type="journal article" date="2023" name="Insect Mol. Biol.">
        <title>Genome sequencing provides insights into the evolution of gene families encoding plant cell wall-degrading enzymes in longhorned beetles.</title>
        <authorList>
            <person name="Shin N.R."/>
            <person name="Okamura Y."/>
            <person name="Kirsch R."/>
            <person name="Pauchet Y."/>
        </authorList>
    </citation>
    <scope>NUCLEOTIDE SEQUENCE</scope>
    <source>
        <strain evidence="6">AMC_N1</strain>
    </source>
</reference>
<keyword evidence="4" id="KW-1133">Transmembrane helix</keyword>
<accession>A0AAV8Z2H2</accession>
<dbReference type="GO" id="GO:0008270">
    <property type="term" value="F:zinc ion binding"/>
    <property type="evidence" value="ECO:0007669"/>
    <property type="project" value="InterPro"/>
</dbReference>
<dbReference type="PANTHER" id="PTHR11022">
    <property type="entry name" value="PEPTIDOGLYCAN RECOGNITION PROTEIN"/>
    <property type="match status" value="1"/>
</dbReference>
<proteinExistence type="predicted"/>
<dbReference type="GO" id="GO:0009253">
    <property type="term" value="P:peptidoglycan catabolic process"/>
    <property type="evidence" value="ECO:0007669"/>
    <property type="project" value="InterPro"/>
</dbReference>
<evidence type="ECO:0000256" key="3">
    <source>
        <dbReference type="SAM" id="MobiDB-lite"/>
    </source>
</evidence>
<gene>
    <name evidence="6" type="ORF">NQ318_020591</name>
</gene>
<dbReference type="InterPro" id="IPR015510">
    <property type="entry name" value="PGRP"/>
</dbReference>
<keyword evidence="2" id="KW-0391">Immunity</keyword>
<keyword evidence="7" id="KW-1185">Reference proteome</keyword>
<dbReference type="EMBL" id="JAPWTK010000022">
    <property type="protein sequence ID" value="KAJ8957552.1"/>
    <property type="molecule type" value="Genomic_DNA"/>
</dbReference>
<name>A0AAV8Z2H2_9CUCU</name>
<dbReference type="InterPro" id="IPR036505">
    <property type="entry name" value="Amidase/PGRP_sf"/>
</dbReference>
<feature type="region of interest" description="Disordered" evidence="3">
    <location>
        <begin position="1"/>
        <end position="21"/>
    </location>
</feature>
<feature type="transmembrane region" description="Helical" evidence="4">
    <location>
        <begin position="46"/>
        <end position="66"/>
    </location>
</feature>
<dbReference type="SMART" id="SM00701">
    <property type="entry name" value="PGRP"/>
    <property type="match status" value="1"/>
</dbReference>
<sequence>MTEWRETGEQNRTENSVNNDSHAIEVQESTPLLIIAEHRRHWLEKVFLGCLVLVLVVGVTVAAYLLCVEDESDVPEKFFLVLREDWGAQPNMTNVPRLVVPTQRVLLLQTNTSGCWDLSECFEKLRYLQMKHKEEFDEPDILYNFVVGGDGRVYEGRGGITSRRYYDDNPQVGQYDELEAFFDYSVMRNNLAPCYEILVRDQSPWYLLDWAYEIREKVRRENDC</sequence>
<evidence type="ECO:0000256" key="1">
    <source>
        <dbReference type="ARBA" id="ARBA00022588"/>
    </source>
</evidence>
<keyword evidence="4" id="KW-0812">Transmembrane</keyword>
<keyword evidence="4" id="KW-0472">Membrane</keyword>
<dbReference type="Gene3D" id="3.40.80.10">
    <property type="entry name" value="Peptidoglycan recognition protein-like"/>
    <property type="match status" value="1"/>
</dbReference>
<dbReference type="GO" id="GO:0045087">
    <property type="term" value="P:innate immune response"/>
    <property type="evidence" value="ECO:0007669"/>
    <property type="project" value="UniProtKB-KW"/>
</dbReference>
<organism evidence="6 7">
    <name type="scientific">Aromia moschata</name>
    <dbReference type="NCBI Taxonomy" id="1265417"/>
    <lineage>
        <taxon>Eukaryota</taxon>
        <taxon>Metazoa</taxon>
        <taxon>Ecdysozoa</taxon>
        <taxon>Arthropoda</taxon>
        <taxon>Hexapoda</taxon>
        <taxon>Insecta</taxon>
        <taxon>Pterygota</taxon>
        <taxon>Neoptera</taxon>
        <taxon>Endopterygota</taxon>
        <taxon>Coleoptera</taxon>
        <taxon>Polyphaga</taxon>
        <taxon>Cucujiformia</taxon>
        <taxon>Chrysomeloidea</taxon>
        <taxon>Cerambycidae</taxon>
        <taxon>Cerambycinae</taxon>
        <taxon>Callichromatini</taxon>
        <taxon>Aromia</taxon>
    </lineage>
</organism>
<evidence type="ECO:0000259" key="5">
    <source>
        <dbReference type="SMART" id="SM00701"/>
    </source>
</evidence>
<protein>
    <recommendedName>
        <fullName evidence="5">Peptidoglycan recognition protein family domain-containing protein</fullName>
    </recommendedName>
</protein>
<evidence type="ECO:0000313" key="7">
    <source>
        <dbReference type="Proteomes" id="UP001162162"/>
    </source>
</evidence>
<dbReference type="SUPFAM" id="SSF55846">
    <property type="entry name" value="N-acetylmuramoyl-L-alanine amidase-like"/>
    <property type="match status" value="1"/>
</dbReference>
<evidence type="ECO:0000256" key="4">
    <source>
        <dbReference type="SAM" id="Phobius"/>
    </source>
</evidence>
<dbReference type="PANTHER" id="PTHR11022:SF74">
    <property type="entry name" value="PEPTIDOGLYCAN-RECOGNITION PROTEIN SA"/>
    <property type="match status" value="1"/>
</dbReference>
<dbReference type="Proteomes" id="UP001162162">
    <property type="component" value="Unassembled WGS sequence"/>
</dbReference>
<dbReference type="AlphaFoldDB" id="A0AAV8Z2H2"/>
<feature type="compositionally biased region" description="Basic and acidic residues" evidence="3">
    <location>
        <begin position="1"/>
        <end position="12"/>
    </location>
</feature>
<comment type="caution">
    <text evidence="6">The sequence shown here is derived from an EMBL/GenBank/DDBJ whole genome shotgun (WGS) entry which is preliminary data.</text>
</comment>
<evidence type="ECO:0000256" key="2">
    <source>
        <dbReference type="ARBA" id="ARBA00022859"/>
    </source>
</evidence>
<keyword evidence="1" id="KW-0399">Innate immunity</keyword>